<evidence type="ECO:0000256" key="7">
    <source>
        <dbReference type="PROSITE-ProRule" id="PRU00023"/>
    </source>
</evidence>
<reference evidence="9" key="1">
    <citation type="submission" date="2020-07" db="EMBL/GenBank/DDBJ databases">
        <title>Clarias magur genome sequencing, assembly and annotation.</title>
        <authorList>
            <person name="Kushwaha B."/>
            <person name="Kumar R."/>
            <person name="Das P."/>
            <person name="Joshi C.G."/>
            <person name="Kumar D."/>
            <person name="Nagpure N.S."/>
            <person name="Pandey M."/>
            <person name="Agarwal S."/>
            <person name="Srivastava S."/>
            <person name="Singh M."/>
            <person name="Sahoo L."/>
            <person name="Jayasankar P."/>
            <person name="Meher P.K."/>
            <person name="Koringa P.G."/>
            <person name="Iquebal M.A."/>
            <person name="Das S.P."/>
            <person name="Bit A."/>
            <person name="Patnaik S."/>
            <person name="Patel N."/>
            <person name="Shah T.M."/>
            <person name="Hinsu A."/>
            <person name="Jena J.K."/>
        </authorList>
    </citation>
    <scope>NUCLEOTIDE SEQUENCE</scope>
    <source>
        <strain evidence="9">CIFAMagur01</strain>
        <tissue evidence="9">Testis</tissue>
    </source>
</reference>
<dbReference type="PANTHER" id="PTHR46680">
    <property type="entry name" value="NF-KAPPA-B INHIBITOR ALPHA"/>
    <property type="match status" value="1"/>
</dbReference>
<accession>A0A8J4XCW7</accession>
<dbReference type="GO" id="GO:0071356">
    <property type="term" value="P:cellular response to tumor necrosis factor"/>
    <property type="evidence" value="ECO:0007669"/>
    <property type="project" value="TreeGrafter"/>
</dbReference>
<dbReference type="PROSITE" id="PS50297">
    <property type="entry name" value="ANK_REP_REGION"/>
    <property type="match status" value="3"/>
</dbReference>
<dbReference type="PROSITE" id="PS50088">
    <property type="entry name" value="ANK_REPEAT"/>
    <property type="match status" value="3"/>
</dbReference>
<comment type="similarity">
    <text evidence="3">Belongs to the NF-kappa-B inhibitor family.</text>
</comment>
<dbReference type="GO" id="GO:0005829">
    <property type="term" value="C:cytosol"/>
    <property type="evidence" value="ECO:0007669"/>
    <property type="project" value="TreeGrafter"/>
</dbReference>
<protein>
    <recommendedName>
        <fullName evidence="4">NF-kappa-B inhibitor alpha</fullName>
    </recommendedName>
    <alternativeName>
        <fullName evidence="5">I-kappa-B-alpha</fullName>
    </alternativeName>
</protein>
<dbReference type="SMART" id="SM00248">
    <property type="entry name" value="ANK"/>
    <property type="match status" value="5"/>
</dbReference>
<keyword evidence="2 7" id="KW-0040">ANK repeat</keyword>
<evidence type="ECO:0000256" key="8">
    <source>
        <dbReference type="SAM" id="MobiDB-lite"/>
    </source>
</evidence>
<dbReference type="Pfam" id="PF12796">
    <property type="entry name" value="Ank_2"/>
    <property type="match status" value="1"/>
</dbReference>
<dbReference type="GO" id="GO:0034142">
    <property type="term" value="P:toll-like receptor 4 signaling pathway"/>
    <property type="evidence" value="ECO:0007669"/>
    <property type="project" value="TreeGrafter"/>
</dbReference>
<dbReference type="InterPro" id="IPR002110">
    <property type="entry name" value="Ankyrin_rpt"/>
</dbReference>
<evidence type="ECO:0000256" key="3">
    <source>
        <dbReference type="ARBA" id="ARBA00038439"/>
    </source>
</evidence>
<dbReference type="Gene3D" id="1.25.40.20">
    <property type="entry name" value="Ankyrin repeat-containing domain"/>
    <property type="match status" value="1"/>
</dbReference>
<sequence length="228" mass="25538">ALHLSLIHEQWEFFHQLLELVTLNPTWTPYLDIQNDLGQTALHMAVILGRSECVCTLLRGGASVELQERRGNTAVHLAVSELHAECVRELTGSRRTLPQHLDIYNYEGLSALHMAVQKGRCDLISMLLEAGADVNQTDQGAGRSALHWAVERQCRPALELLLRSGANVDQRSYSGHTPLYCALYRPDARLRELLRRAGASDAHDEDEDDDDEEDVDNEEGEEDGESDE</sequence>
<dbReference type="EMBL" id="QNUK01000271">
    <property type="protein sequence ID" value="KAF5896580.1"/>
    <property type="molecule type" value="Genomic_DNA"/>
</dbReference>
<feature type="repeat" description="ANK" evidence="7">
    <location>
        <begin position="37"/>
        <end position="69"/>
    </location>
</feature>
<organism evidence="9 10">
    <name type="scientific">Clarias magur</name>
    <name type="common">Asian catfish</name>
    <name type="synonym">Macropteronotus magur</name>
    <dbReference type="NCBI Taxonomy" id="1594786"/>
    <lineage>
        <taxon>Eukaryota</taxon>
        <taxon>Metazoa</taxon>
        <taxon>Chordata</taxon>
        <taxon>Craniata</taxon>
        <taxon>Vertebrata</taxon>
        <taxon>Euteleostomi</taxon>
        <taxon>Actinopterygii</taxon>
        <taxon>Neopterygii</taxon>
        <taxon>Teleostei</taxon>
        <taxon>Ostariophysi</taxon>
        <taxon>Siluriformes</taxon>
        <taxon>Clariidae</taxon>
        <taxon>Clarias</taxon>
    </lineage>
</organism>
<dbReference type="SUPFAM" id="SSF48403">
    <property type="entry name" value="Ankyrin repeat"/>
    <property type="match status" value="1"/>
</dbReference>
<feature type="compositionally biased region" description="Acidic residues" evidence="8">
    <location>
        <begin position="203"/>
        <end position="228"/>
    </location>
</feature>
<feature type="non-terminal residue" evidence="9">
    <location>
        <position position="1"/>
    </location>
</feature>
<dbReference type="AlphaFoldDB" id="A0A8J4XCW7"/>
<feature type="repeat" description="ANK" evidence="7">
    <location>
        <begin position="107"/>
        <end position="139"/>
    </location>
</feature>
<comment type="function">
    <text evidence="6">Inhibits the activity of dimeric NF-kappa-B/REL complexes by trapping REL (RELA/p65 and NFKB1/p50) dimers in the cytoplasm by masking their nuclear localization signals. On cellular stimulation by immune and pro-inflammatory responses, becomes phosphorylated promoting ubiquitination and degradation, enabling the dimeric RELA to translocate to the nucleus and activate transcription.</text>
</comment>
<evidence type="ECO:0000256" key="6">
    <source>
        <dbReference type="ARBA" id="ARBA00045368"/>
    </source>
</evidence>
<dbReference type="OrthoDB" id="20727at2759"/>
<evidence type="ECO:0000313" key="10">
    <source>
        <dbReference type="Proteomes" id="UP000727407"/>
    </source>
</evidence>
<evidence type="ECO:0000256" key="5">
    <source>
        <dbReference type="ARBA" id="ARBA00041987"/>
    </source>
</evidence>
<feature type="repeat" description="ANK" evidence="7">
    <location>
        <begin position="141"/>
        <end position="173"/>
    </location>
</feature>
<feature type="region of interest" description="Disordered" evidence="8">
    <location>
        <begin position="195"/>
        <end position="228"/>
    </location>
</feature>
<dbReference type="PANTHER" id="PTHR46680:SF1">
    <property type="entry name" value="NF-KAPPA-B INHIBITOR ALPHA"/>
    <property type="match status" value="1"/>
</dbReference>
<gene>
    <name evidence="9" type="ORF">DAT39_013691</name>
</gene>
<evidence type="ECO:0000256" key="4">
    <source>
        <dbReference type="ARBA" id="ARBA00041123"/>
    </source>
</evidence>
<dbReference type="GO" id="GO:0051059">
    <property type="term" value="F:NF-kappaB binding"/>
    <property type="evidence" value="ECO:0007669"/>
    <property type="project" value="TreeGrafter"/>
</dbReference>
<dbReference type="Pfam" id="PF13857">
    <property type="entry name" value="Ank_5"/>
    <property type="match status" value="1"/>
</dbReference>
<feature type="non-terminal residue" evidence="9">
    <location>
        <position position="228"/>
    </location>
</feature>
<evidence type="ECO:0000313" key="9">
    <source>
        <dbReference type="EMBL" id="KAF5896580.1"/>
    </source>
</evidence>
<evidence type="ECO:0000256" key="1">
    <source>
        <dbReference type="ARBA" id="ARBA00022737"/>
    </source>
</evidence>
<dbReference type="Proteomes" id="UP000727407">
    <property type="component" value="Unassembled WGS sequence"/>
</dbReference>
<proteinExistence type="inferred from homology"/>
<name>A0A8J4XCW7_CLAMG</name>
<dbReference type="PRINTS" id="PR01415">
    <property type="entry name" value="ANKYRIN"/>
</dbReference>
<keyword evidence="1" id="KW-0677">Repeat</keyword>
<dbReference type="InterPro" id="IPR036770">
    <property type="entry name" value="Ankyrin_rpt-contain_sf"/>
</dbReference>
<dbReference type="InterPro" id="IPR051070">
    <property type="entry name" value="NF-kappa-B_inhibitor"/>
</dbReference>
<comment type="caution">
    <text evidence="9">The sequence shown here is derived from an EMBL/GenBank/DDBJ whole genome shotgun (WGS) entry which is preliminary data.</text>
</comment>
<evidence type="ECO:0000256" key="2">
    <source>
        <dbReference type="ARBA" id="ARBA00023043"/>
    </source>
</evidence>
<keyword evidence="10" id="KW-1185">Reference proteome</keyword>